<proteinExistence type="predicted"/>
<sequence>QIHSTTLRHHGHELSNRPLRPIDDSKDAVDVCYKPKSQACKQYRKRQAEVDAKIAQAEVDRQLKALMNAVLAIGKIIADELGITDGIKCFTSGDVAACGSTAINVLSSLAGGMVGKLAVKYGLPWKWKRRTKLARRWCKRRATQSTHSRTG</sequence>
<name>A0ABV5NQH5_9ACTN</name>
<dbReference type="RefSeq" id="WP_379483870.1">
    <property type="nucleotide sequence ID" value="NZ_JBHMCF010000027.1"/>
</dbReference>
<comment type="caution">
    <text evidence="2">The sequence shown here is derived from an EMBL/GenBank/DDBJ whole genome shotgun (WGS) entry which is preliminary data.</text>
</comment>
<dbReference type="Proteomes" id="UP001589568">
    <property type="component" value="Unassembled WGS sequence"/>
</dbReference>
<dbReference type="EMBL" id="JBHMCF010000027">
    <property type="protein sequence ID" value="MFB9472540.1"/>
    <property type="molecule type" value="Genomic_DNA"/>
</dbReference>
<protein>
    <submittedName>
        <fullName evidence="2">Uncharacterized protein</fullName>
    </submittedName>
</protein>
<evidence type="ECO:0000256" key="1">
    <source>
        <dbReference type="SAM" id="MobiDB-lite"/>
    </source>
</evidence>
<feature type="region of interest" description="Disordered" evidence="1">
    <location>
        <begin position="1"/>
        <end position="20"/>
    </location>
</feature>
<feature type="compositionally biased region" description="Basic residues" evidence="1">
    <location>
        <begin position="1"/>
        <end position="11"/>
    </location>
</feature>
<accession>A0ABV5NQH5</accession>
<organism evidence="2 3">
    <name type="scientific">Nonomuraea salmonea</name>
    <dbReference type="NCBI Taxonomy" id="46181"/>
    <lineage>
        <taxon>Bacteria</taxon>
        <taxon>Bacillati</taxon>
        <taxon>Actinomycetota</taxon>
        <taxon>Actinomycetes</taxon>
        <taxon>Streptosporangiales</taxon>
        <taxon>Streptosporangiaceae</taxon>
        <taxon>Nonomuraea</taxon>
    </lineage>
</organism>
<feature type="non-terminal residue" evidence="2">
    <location>
        <position position="1"/>
    </location>
</feature>
<evidence type="ECO:0000313" key="3">
    <source>
        <dbReference type="Proteomes" id="UP001589568"/>
    </source>
</evidence>
<keyword evidence="3" id="KW-1185">Reference proteome</keyword>
<evidence type="ECO:0000313" key="2">
    <source>
        <dbReference type="EMBL" id="MFB9472540.1"/>
    </source>
</evidence>
<reference evidence="2 3" key="1">
    <citation type="submission" date="2024-09" db="EMBL/GenBank/DDBJ databases">
        <authorList>
            <person name="Sun Q."/>
            <person name="Mori K."/>
        </authorList>
    </citation>
    <scope>NUCLEOTIDE SEQUENCE [LARGE SCALE GENOMIC DNA]</scope>
    <source>
        <strain evidence="2 3">JCM 3324</strain>
    </source>
</reference>
<gene>
    <name evidence="2" type="ORF">ACFFR3_23785</name>
</gene>